<accession>A0AA36ATR8</accession>
<reference evidence="2" key="1">
    <citation type="submission" date="2023-08" db="EMBL/GenBank/DDBJ databases">
        <authorList>
            <person name="Alioto T."/>
            <person name="Alioto T."/>
            <person name="Gomez Garrido J."/>
        </authorList>
    </citation>
    <scope>NUCLEOTIDE SEQUENCE</scope>
</reference>
<organism evidence="2 3">
    <name type="scientific">Octopus vulgaris</name>
    <name type="common">Common octopus</name>
    <dbReference type="NCBI Taxonomy" id="6645"/>
    <lineage>
        <taxon>Eukaryota</taxon>
        <taxon>Metazoa</taxon>
        <taxon>Spiralia</taxon>
        <taxon>Lophotrochozoa</taxon>
        <taxon>Mollusca</taxon>
        <taxon>Cephalopoda</taxon>
        <taxon>Coleoidea</taxon>
        <taxon>Octopodiformes</taxon>
        <taxon>Octopoda</taxon>
        <taxon>Incirrata</taxon>
        <taxon>Octopodidae</taxon>
        <taxon>Octopus</taxon>
    </lineage>
</organism>
<proteinExistence type="predicted"/>
<dbReference type="EMBL" id="OX597817">
    <property type="protein sequence ID" value="CAI9721513.1"/>
    <property type="molecule type" value="Genomic_DNA"/>
</dbReference>
<protein>
    <submittedName>
        <fullName evidence="2">Uncharacterized protein</fullName>
    </submittedName>
</protein>
<feature type="compositionally biased region" description="Polar residues" evidence="1">
    <location>
        <begin position="1"/>
        <end position="11"/>
    </location>
</feature>
<dbReference type="Proteomes" id="UP001162480">
    <property type="component" value="Chromosome 4"/>
</dbReference>
<gene>
    <name evidence="2" type="ORF">OCTVUL_1B009353</name>
</gene>
<evidence type="ECO:0000313" key="3">
    <source>
        <dbReference type="Proteomes" id="UP001162480"/>
    </source>
</evidence>
<evidence type="ECO:0000313" key="2">
    <source>
        <dbReference type="EMBL" id="CAI9721513.1"/>
    </source>
</evidence>
<evidence type="ECO:0000256" key="1">
    <source>
        <dbReference type="SAM" id="MobiDB-lite"/>
    </source>
</evidence>
<keyword evidence="3" id="KW-1185">Reference proteome</keyword>
<name>A0AA36ATR8_OCTVU</name>
<sequence length="119" mass="12979">MDFSGENNTTIEGGDGGVESDNGGTGHNSTTITTNIYSSNNSNVDYINNKNKRFAHVANTKKEMFIILLENKIRELSKAKDIIKVDGGKASVLVPPEIIGAKEKKDILNAYHRKVGDLK</sequence>
<feature type="region of interest" description="Disordered" evidence="1">
    <location>
        <begin position="1"/>
        <end position="35"/>
    </location>
</feature>
<dbReference type="AlphaFoldDB" id="A0AA36ATR8"/>